<dbReference type="InterPro" id="IPR025878">
    <property type="entry name" value="Acyl-CoA_dh-like_C_dom"/>
</dbReference>
<dbReference type="Pfam" id="PF12806">
    <property type="entry name" value="Acyl-CoA_dh_C"/>
    <property type="match status" value="1"/>
</dbReference>
<dbReference type="PANTHER" id="PTHR42803:SF3">
    <property type="entry name" value="ACYL-COA DEHYDROGENASE-RELATED"/>
    <property type="match status" value="1"/>
</dbReference>
<evidence type="ECO:0000313" key="8">
    <source>
        <dbReference type="Proteomes" id="UP000318141"/>
    </source>
</evidence>
<dbReference type="InterPro" id="IPR052166">
    <property type="entry name" value="Diverse_Acyl-CoA_DH"/>
</dbReference>
<comment type="similarity">
    <text evidence="2">Belongs to the acyl-CoA dehydrogenase family.</text>
</comment>
<dbReference type="InterPro" id="IPR037069">
    <property type="entry name" value="AcylCoA_DH/ox_N_sf"/>
</dbReference>
<dbReference type="PANTHER" id="PTHR42803">
    <property type="entry name" value="ACYL-COA DEHYDROGENASE"/>
    <property type="match status" value="1"/>
</dbReference>
<comment type="cofactor">
    <cofactor evidence="1">
        <name>FAD</name>
        <dbReference type="ChEBI" id="CHEBI:57692"/>
    </cofactor>
</comment>
<dbReference type="GO" id="GO:0016627">
    <property type="term" value="F:oxidoreductase activity, acting on the CH-CH group of donors"/>
    <property type="evidence" value="ECO:0007669"/>
    <property type="project" value="InterPro"/>
</dbReference>
<keyword evidence="8" id="KW-1185">Reference proteome</keyword>
<dbReference type="SUPFAM" id="SSF56645">
    <property type="entry name" value="Acyl-CoA dehydrogenase NM domain-like"/>
    <property type="match status" value="1"/>
</dbReference>
<dbReference type="Pfam" id="PF00441">
    <property type="entry name" value="Acyl-CoA_dh_1"/>
    <property type="match status" value="1"/>
</dbReference>
<sequence>MSLILSRRDLDFMLYEWLDVESLTRIPRYADHSRETFDAALDTCEKIATDLFAPHNKKSDQQEPHFDGETVTMIPEVKTALQAFCDAGLMAAGKDYELGGMQLPVVVEKAGFAYFKGANVGTSSYPFLTIGNANLLLAHGTPAQIDTFVRPELEGRFFGTMCLSEPQAGSSLSDIVTRAEYEADSPLGPQYRLRGNKMWISAGEHELSENIVHLVLAKIPGPDGKLIPGVKGISLFIVPKYLVNPDGTLGERNDVVLAGLNHKMGYRGTTNCLLNFGEGTRHRPGGKTGAVGYLVGEPHKGLACMFHMMNEARIGVGLGAVMLGYTGYLHALDYARNRPQGRPVGPQGKDPSSPQVRLVEHADVRRMLLAQKSYVEGGLALNLYCARLVDEEQAAAASGDEAARRRTTLLLDILTPIAKSWPSQWCLEANSLAIQVHGGYGYTREYNVEQFYRDNRLNPIHEGTHGIQALDLLGRKVVMQEGAAFRVLGETVQATIGRGAASDDTALRQHAATLAANVQRLAVVTQALWQAGDPAVTLANASVYLEAFGHVVVAWIWLEQQLAAQSALATLTPGHRDADFYRGKLAAAQYFYRWELPKVGPQLDLLASLDRTTLDMQDAWF</sequence>
<proteinExistence type="inferred from homology"/>
<dbReference type="InterPro" id="IPR036250">
    <property type="entry name" value="AcylCo_DH-like_C"/>
</dbReference>
<dbReference type="Gene3D" id="1.10.540.10">
    <property type="entry name" value="Acyl-CoA dehydrogenase/oxidase, N-terminal domain"/>
    <property type="match status" value="1"/>
</dbReference>
<accession>A0A562B5W6</accession>
<feature type="domain" description="Acetyl-CoA dehydrogenase-like C-terminal" evidence="6">
    <location>
        <begin position="490"/>
        <end position="617"/>
    </location>
</feature>
<dbReference type="InterPro" id="IPR046373">
    <property type="entry name" value="Acyl-CoA_Oxase/DH_mid-dom_sf"/>
</dbReference>
<dbReference type="InterPro" id="IPR009075">
    <property type="entry name" value="AcylCo_DH/oxidase_C"/>
</dbReference>
<evidence type="ECO:0000259" key="5">
    <source>
        <dbReference type="Pfam" id="PF00441"/>
    </source>
</evidence>
<keyword evidence="4" id="KW-0274">FAD</keyword>
<dbReference type="EMBL" id="VLJN01000046">
    <property type="protein sequence ID" value="TWG80280.1"/>
    <property type="molecule type" value="Genomic_DNA"/>
</dbReference>
<organism evidence="7 8">
    <name type="scientific">Cupriavidus gilardii J11</name>
    <dbReference type="NCBI Taxonomy" id="936133"/>
    <lineage>
        <taxon>Bacteria</taxon>
        <taxon>Pseudomonadati</taxon>
        <taxon>Pseudomonadota</taxon>
        <taxon>Betaproteobacteria</taxon>
        <taxon>Burkholderiales</taxon>
        <taxon>Burkholderiaceae</taxon>
        <taxon>Cupriavidus</taxon>
    </lineage>
</organism>
<evidence type="ECO:0000259" key="6">
    <source>
        <dbReference type="Pfam" id="PF12806"/>
    </source>
</evidence>
<evidence type="ECO:0000256" key="4">
    <source>
        <dbReference type="ARBA" id="ARBA00022827"/>
    </source>
</evidence>
<comment type="caution">
    <text evidence="7">The sequence shown here is derived from an EMBL/GenBank/DDBJ whole genome shotgun (WGS) entry which is preliminary data.</text>
</comment>
<reference evidence="7 8" key="1">
    <citation type="submission" date="2019-07" db="EMBL/GenBank/DDBJ databases">
        <title>Genome sequencing of lignin-degrading bacterial isolates.</title>
        <authorList>
            <person name="Gladden J."/>
        </authorList>
    </citation>
    <scope>NUCLEOTIDE SEQUENCE [LARGE SCALE GENOMIC DNA]</scope>
    <source>
        <strain evidence="7 8">J11</strain>
    </source>
</reference>
<gene>
    <name evidence="7" type="ORF">L602_005000000080</name>
</gene>
<protein>
    <submittedName>
        <fullName evidence="7">Acyl-CoA dehydrogenase</fullName>
    </submittedName>
</protein>
<feature type="domain" description="Acyl-CoA dehydrogenase/oxidase C-terminal" evidence="5">
    <location>
        <begin position="300"/>
        <end position="471"/>
    </location>
</feature>
<dbReference type="Gene3D" id="2.40.110.10">
    <property type="entry name" value="Butyryl-CoA Dehydrogenase, subunit A, domain 2"/>
    <property type="match status" value="1"/>
</dbReference>
<dbReference type="GO" id="GO:0050660">
    <property type="term" value="F:flavin adenine dinucleotide binding"/>
    <property type="evidence" value="ECO:0007669"/>
    <property type="project" value="InterPro"/>
</dbReference>
<dbReference type="OrthoDB" id="9764895at2"/>
<dbReference type="SUPFAM" id="SSF47203">
    <property type="entry name" value="Acyl-CoA dehydrogenase C-terminal domain-like"/>
    <property type="match status" value="1"/>
</dbReference>
<dbReference type="Proteomes" id="UP000318141">
    <property type="component" value="Unassembled WGS sequence"/>
</dbReference>
<evidence type="ECO:0000256" key="1">
    <source>
        <dbReference type="ARBA" id="ARBA00001974"/>
    </source>
</evidence>
<evidence type="ECO:0000256" key="2">
    <source>
        <dbReference type="ARBA" id="ARBA00009347"/>
    </source>
</evidence>
<dbReference type="AlphaFoldDB" id="A0A562B5W6"/>
<evidence type="ECO:0000256" key="3">
    <source>
        <dbReference type="ARBA" id="ARBA00022630"/>
    </source>
</evidence>
<name>A0A562B5W6_9BURK</name>
<keyword evidence="3" id="KW-0285">Flavoprotein</keyword>
<dbReference type="InterPro" id="IPR009100">
    <property type="entry name" value="AcylCoA_DH/oxidase_NM_dom_sf"/>
</dbReference>
<evidence type="ECO:0000313" key="7">
    <source>
        <dbReference type="EMBL" id="TWG80280.1"/>
    </source>
</evidence>
<dbReference type="Gene3D" id="1.20.140.10">
    <property type="entry name" value="Butyryl-CoA Dehydrogenase, subunit A, domain 3"/>
    <property type="match status" value="1"/>
</dbReference>